<evidence type="ECO:0000313" key="3">
    <source>
        <dbReference type="Proteomes" id="UP001179952"/>
    </source>
</evidence>
<protein>
    <submittedName>
        <fullName evidence="2">MACPF domain-containing protein NSL1</fullName>
    </submittedName>
</protein>
<evidence type="ECO:0000259" key="1">
    <source>
        <dbReference type="PROSITE" id="PS51412"/>
    </source>
</evidence>
<dbReference type="Pfam" id="PF01823">
    <property type="entry name" value="MACPF"/>
    <property type="match status" value="1"/>
</dbReference>
<comment type="caution">
    <text evidence="2">The sequence shown here is derived from an EMBL/GenBank/DDBJ whole genome shotgun (WGS) entry which is preliminary data.</text>
</comment>
<feature type="domain" description="MACPF" evidence="1">
    <location>
        <begin position="1"/>
        <end position="340"/>
    </location>
</feature>
<accession>A0AAV9AW87</accession>
<reference evidence="2" key="1">
    <citation type="journal article" date="2023" name="Nat. Commun.">
        <title>Diploid and tetraploid genomes of Acorus and the evolution of monocots.</title>
        <authorList>
            <person name="Ma L."/>
            <person name="Liu K.W."/>
            <person name="Li Z."/>
            <person name="Hsiao Y.Y."/>
            <person name="Qi Y."/>
            <person name="Fu T."/>
            <person name="Tang G.D."/>
            <person name="Zhang D."/>
            <person name="Sun W.H."/>
            <person name="Liu D.K."/>
            <person name="Li Y."/>
            <person name="Chen G.Z."/>
            <person name="Liu X.D."/>
            <person name="Liao X.Y."/>
            <person name="Jiang Y.T."/>
            <person name="Yu X."/>
            <person name="Hao Y."/>
            <person name="Huang J."/>
            <person name="Zhao X.W."/>
            <person name="Ke S."/>
            <person name="Chen Y.Y."/>
            <person name="Wu W.L."/>
            <person name="Hsu J.L."/>
            <person name="Lin Y.F."/>
            <person name="Huang M.D."/>
            <person name="Li C.Y."/>
            <person name="Huang L."/>
            <person name="Wang Z.W."/>
            <person name="Zhao X."/>
            <person name="Zhong W.Y."/>
            <person name="Peng D.H."/>
            <person name="Ahmad S."/>
            <person name="Lan S."/>
            <person name="Zhang J.S."/>
            <person name="Tsai W.C."/>
            <person name="Van de Peer Y."/>
            <person name="Liu Z.J."/>
        </authorList>
    </citation>
    <scope>NUCLEOTIDE SEQUENCE</scope>
    <source>
        <strain evidence="2">SCP</strain>
    </source>
</reference>
<gene>
    <name evidence="2" type="ORF">QJS04_geneDACA017094</name>
</gene>
<evidence type="ECO:0000313" key="2">
    <source>
        <dbReference type="EMBL" id="KAK1268554.1"/>
    </source>
</evidence>
<organism evidence="2 3">
    <name type="scientific">Acorus gramineus</name>
    <name type="common">Dwarf sweet flag</name>
    <dbReference type="NCBI Taxonomy" id="55184"/>
    <lineage>
        <taxon>Eukaryota</taxon>
        <taxon>Viridiplantae</taxon>
        <taxon>Streptophyta</taxon>
        <taxon>Embryophyta</taxon>
        <taxon>Tracheophyta</taxon>
        <taxon>Spermatophyta</taxon>
        <taxon>Magnoliopsida</taxon>
        <taxon>Liliopsida</taxon>
        <taxon>Acoraceae</taxon>
        <taxon>Acorus</taxon>
    </lineage>
</organism>
<dbReference type="GO" id="GO:2000031">
    <property type="term" value="P:regulation of salicylic acid mediated signaling pathway"/>
    <property type="evidence" value="ECO:0007669"/>
    <property type="project" value="InterPro"/>
</dbReference>
<dbReference type="InterPro" id="IPR020864">
    <property type="entry name" value="MACPF"/>
</dbReference>
<dbReference type="PANTHER" id="PTHR33199:SF8">
    <property type="entry name" value="MACPF DOMAIN-CONTAINING PROTEIN NSL1"/>
    <property type="match status" value="1"/>
</dbReference>
<proteinExistence type="predicted"/>
<reference evidence="2" key="2">
    <citation type="submission" date="2023-06" db="EMBL/GenBank/DDBJ databases">
        <authorList>
            <person name="Ma L."/>
            <person name="Liu K.-W."/>
            <person name="Li Z."/>
            <person name="Hsiao Y.-Y."/>
            <person name="Qi Y."/>
            <person name="Fu T."/>
            <person name="Tang G."/>
            <person name="Zhang D."/>
            <person name="Sun W.-H."/>
            <person name="Liu D.-K."/>
            <person name="Li Y."/>
            <person name="Chen G.-Z."/>
            <person name="Liu X.-D."/>
            <person name="Liao X.-Y."/>
            <person name="Jiang Y.-T."/>
            <person name="Yu X."/>
            <person name="Hao Y."/>
            <person name="Huang J."/>
            <person name="Zhao X.-W."/>
            <person name="Ke S."/>
            <person name="Chen Y.-Y."/>
            <person name="Wu W.-L."/>
            <person name="Hsu J.-L."/>
            <person name="Lin Y.-F."/>
            <person name="Huang M.-D."/>
            <person name="Li C.-Y."/>
            <person name="Huang L."/>
            <person name="Wang Z.-W."/>
            <person name="Zhao X."/>
            <person name="Zhong W.-Y."/>
            <person name="Peng D.-H."/>
            <person name="Ahmad S."/>
            <person name="Lan S."/>
            <person name="Zhang J.-S."/>
            <person name="Tsai W.-C."/>
            <person name="Van De Peer Y."/>
            <person name="Liu Z.-J."/>
        </authorList>
    </citation>
    <scope>NUCLEOTIDE SEQUENCE</scope>
    <source>
        <strain evidence="2">SCP</strain>
        <tissue evidence="2">Leaves</tissue>
    </source>
</reference>
<dbReference type="GO" id="GO:0005886">
    <property type="term" value="C:plasma membrane"/>
    <property type="evidence" value="ECO:0007669"/>
    <property type="project" value="TreeGrafter"/>
</dbReference>
<keyword evidence="3" id="KW-1185">Reference proteome</keyword>
<dbReference type="PROSITE" id="PS51412">
    <property type="entry name" value="MACPF_2"/>
    <property type="match status" value="1"/>
</dbReference>
<dbReference type="Proteomes" id="UP001179952">
    <property type="component" value="Unassembled WGS sequence"/>
</dbReference>
<dbReference type="EMBL" id="JAUJYN010000006">
    <property type="protein sequence ID" value="KAK1268554.1"/>
    <property type="molecule type" value="Genomic_DNA"/>
</dbReference>
<name>A0AAV9AW87_ACOGR</name>
<sequence>MRGALMDPLTAAMEAVSAIGRGYDLCDDVRLSCCKRGPGPDARLVVLDDDEAALDLVVPGGVVVPGVPASIRCDKGERTRFRSDVLSFQQMSEHFNREHSLSGKIPSGPFNAMFGFSGCWQKDASLTKSLAYDGWFITLYNIELRKSQLVLHDLVKQEVPSSWDPAVLAGFIEKYGTHVVVGVKMGGKEVIHLKQQQNSPLDPNEVQNLLKKLADERFSENFNDDFILDADGFSRKAKEKQLSVLEHHAAFAKSIRLSIVSHSKKDEIISVHVRRGGIDNGQSHSQWLLTIPQSPNAIYKPPLEELQQFLEFQIPRQWAPTFSELPLGPQRKKHGFPSLQFTLMGPKLYVNTGQVESGNRPVTGIRLYLEGSKSDRLAIHLQHLSDLPKALHLSDDCISDTCTSVNPSLHQSRAYYEPVKWRLLSSHVCTAPVQYCESRIGDSAAAVVTRACLEVRSIGMRKVLFLHLGFSTVASARIRRSEWVGPVTLSRKSGSISALISTRFSTGQIPTPPKPGKADLNSAVFPGGPPGRTVKFARLVDTAEIVRGPENPPGYWVVTGAKLCVEGGIISLKVKYSLLTVMSGNEDAFFG</sequence>
<dbReference type="PANTHER" id="PTHR33199">
    <property type="entry name" value="MACPF DOMAIN-CONTAINING PROTEIN CAD1"/>
    <property type="match status" value="1"/>
</dbReference>
<dbReference type="GO" id="GO:0009626">
    <property type="term" value="P:plant-type hypersensitive response"/>
    <property type="evidence" value="ECO:0007669"/>
    <property type="project" value="TreeGrafter"/>
</dbReference>
<dbReference type="InterPro" id="IPR044663">
    <property type="entry name" value="CAD1/NSL1-like"/>
</dbReference>
<dbReference type="AlphaFoldDB" id="A0AAV9AW87"/>